<dbReference type="Pfam" id="PF00501">
    <property type="entry name" value="AMP-binding"/>
    <property type="match status" value="1"/>
</dbReference>
<dbReference type="PANTHER" id="PTHR43767">
    <property type="entry name" value="LONG-CHAIN-FATTY-ACID--COA LIGASE"/>
    <property type="match status" value="1"/>
</dbReference>
<dbReference type="Proteomes" id="UP000638648">
    <property type="component" value="Unassembled WGS sequence"/>
</dbReference>
<dbReference type="Pfam" id="PF13193">
    <property type="entry name" value="AMP-binding_C"/>
    <property type="match status" value="1"/>
</dbReference>
<dbReference type="PANTHER" id="PTHR43767:SF1">
    <property type="entry name" value="NONRIBOSOMAL PEPTIDE SYNTHASE PES1 (EUROFUNG)-RELATED"/>
    <property type="match status" value="1"/>
</dbReference>
<dbReference type="SUPFAM" id="SSF56801">
    <property type="entry name" value="Acetyl-CoA synthetase-like"/>
    <property type="match status" value="1"/>
</dbReference>
<dbReference type="Gene3D" id="2.30.38.10">
    <property type="entry name" value="Luciferase, Domain 3"/>
    <property type="match status" value="1"/>
</dbReference>
<dbReference type="RefSeq" id="WP_192748596.1">
    <property type="nucleotide sequence ID" value="NZ_BAABJL010000073.1"/>
</dbReference>
<dbReference type="InterPro" id="IPR045851">
    <property type="entry name" value="AMP-bd_C_sf"/>
</dbReference>
<evidence type="ECO:0000313" key="4">
    <source>
        <dbReference type="Proteomes" id="UP000638648"/>
    </source>
</evidence>
<evidence type="ECO:0000313" key="3">
    <source>
        <dbReference type="EMBL" id="MBE1603898.1"/>
    </source>
</evidence>
<dbReference type="GO" id="GO:0016878">
    <property type="term" value="F:acid-thiol ligase activity"/>
    <property type="evidence" value="ECO:0007669"/>
    <property type="project" value="UniProtKB-ARBA"/>
</dbReference>
<feature type="domain" description="AMP-binding enzyme C-terminal" evidence="2">
    <location>
        <begin position="443"/>
        <end position="517"/>
    </location>
</feature>
<dbReference type="InterPro" id="IPR000873">
    <property type="entry name" value="AMP-dep_synth/lig_dom"/>
</dbReference>
<keyword evidence="3" id="KW-0808">Transferase</keyword>
<proteinExistence type="predicted"/>
<dbReference type="InterPro" id="IPR050237">
    <property type="entry name" value="ATP-dep_AMP-bd_enzyme"/>
</dbReference>
<keyword evidence="3" id="KW-0548">Nucleotidyltransferase</keyword>
<dbReference type="Gene3D" id="3.40.50.980">
    <property type="match status" value="2"/>
</dbReference>
<keyword evidence="4" id="KW-1185">Reference proteome</keyword>
<sequence>MGHDWTPYPQSTAADYRRQGHWHGKTLGERFRECARRYPDDPAVVAGDARLTYAELDNRCDRLANGLAALGVQPRDRVAVQLPNLVEFVEVLFALMRVGATPVLVMPSYRRQELRALMEIAEPTAYVIPDCYGGFDFRSQARELCEDIGTVRHVVVAGEPEEFTPVEGLYHGPEPLPDVDADDLALCVMSGGTTGGPKLVPRTHENYAYLPNACAAAGLDRSDVYLAALPLAHNFPLACPGLLGTLTSGGTAVMSPTSSPDDAFPLIEGERVTWTTLVPSVVDFWTEARQWHRSDVSSLRLVQVGGALLRPESARRATQGLGCGLQQVYGMAEGLLTMTALDEPDDLVLTTQGRPPCPADEVRLVDPDGVDVEAGAVGELWTRGPYTVRGYFRAPRDSAESFTPDGLYRTGDLARRLPSGHLVIKGRLKDVINRGGDKIACEELEGHLLAHPAISAAAAVPVADPGLGERVCVFLVCEQRQSLREVRAFLQARGVASFKFPDRLEYVDRLPLTKIGKIDRKVLVARLAGSASGS</sequence>
<dbReference type="GO" id="GO:0016779">
    <property type="term" value="F:nucleotidyltransferase activity"/>
    <property type="evidence" value="ECO:0007669"/>
    <property type="project" value="UniProtKB-KW"/>
</dbReference>
<comment type="caution">
    <text evidence="3">The sequence shown here is derived from an EMBL/GenBank/DDBJ whole genome shotgun (WGS) entry which is preliminary data.</text>
</comment>
<evidence type="ECO:0000259" key="1">
    <source>
        <dbReference type="Pfam" id="PF00501"/>
    </source>
</evidence>
<dbReference type="EMBL" id="JADBEM010000001">
    <property type="protein sequence ID" value="MBE1603898.1"/>
    <property type="molecule type" value="Genomic_DNA"/>
</dbReference>
<dbReference type="Gene3D" id="3.30.300.30">
    <property type="match status" value="1"/>
</dbReference>
<organism evidence="3 4">
    <name type="scientific">Actinopolymorpha pittospori</name>
    <dbReference type="NCBI Taxonomy" id="648752"/>
    <lineage>
        <taxon>Bacteria</taxon>
        <taxon>Bacillati</taxon>
        <taxon>Actinomycetota</taxon>
        <taxon>Actinomycetes</taxon>
        <taxon>Propionibacteriales</taxon>
        <taxon>Actinopolymorphaceae</taxon>
        <taxon>Actinopolymorpha</taxon>
    </lineage>
</organism>
<name>A0A927MS60_9ACTN</name>
<dbReference type="EC" id="2.7.7.58" evidence="3"/>
<feature type="domain" description="AMP-dependent synthetase/ligase" evidence="1">
    <location>
        <begin position="31"/>
        <end position="392"/>
    </location>
</feature>
<gene>
    <name evidence="3" type="ORF">HEB94_000746</name>
</gene>
<reference evidence="3" key="1">
    <citation type="submission" date="2020-10" db="EMBL/GenBank/DDBJ databases">
        <title>Sequencing the genomes of 1000 actinobacteria strains.</title>
        <authorList>
            <person name="Klenk H.-P."/>
        </authorList>
    </citation>
    <scope>NUCLEOTIDE SEQUENCE</scope>
    <source>
        <strain evidence="3">DSM 45354</strain>
    </source>
</reference>
<dbReference type="InterPro" id="IPR025110">
    <property type="entry name" value="AMP-bd_C"/>
</dbReference>
<accession>A0A927MS60</accession>
<protein>
    <submittedName>
        <fullName evidence="3">2,3-dihydroxybenzoate-AMP ligase</fullName>
        <ecNumber evidence="3">2.7.7.58</ecNumber>
    </submittedName>
</protein>
<keyword evidence="3" id="KW-0436">Ligase</keyword>
<evidence type="ECO:0000259" key="2">
    <source>
        <dbReference type="Pfam" id="PF13193"/>
    </source>
</evidence>
<dbReference type="AlphaFoldDB" id="A0A927MS60"/>